<dbReference type="GO" id="GO:0016627">
    <property type="term" value="F:oxidoreductase activity, acting on the CH-CH group of donors"/>
    <property type="evidence" value="ECO:0007669"/>
    <property type="project" value="InterPro"/>
</dbReference>
<dbReference type="PANTHER" id="PTHR42803:SF1">
    <property type="entry name" value="BROAD-SPECIFICITY LINEAR ACYL-COA DEHYDROGENASE FADE5"/>
    <property type="match status" value="1"/>
</dbReference>
<dbReference type="PANTHER" id="PTHR42803">
    <property type="entry name" value="ACYL-COA DEHYDROGENASE"/>
    <property type="match status" value="1"/>
</dbReference>
<proteinExistence type="inferred from homology"/>
<evidence type="ECO:0000256" key="9">
    <source>
        <dbReference type="ARBA" id="ARBA00069043"/>
    </source>
</evidence>
<dbReference type="Pfam" id="PF02770">
    <property type="entry name" value="Acyl-CoA_dh_M"/>
    <property type="match status" value="1"/>
</dbReference>
<evidence type="ECO:0000256" key="10">
    <source>
        <dbReference type="RuleBase" id="RU362125"/>
    </source>
</evidence>
<evidence type="ECO:0000259" key="14">
    <source>
        <dbReference type="Pfam" id="PF12806"/>
    </source>
</evidence>
<dbReference type="EMBL" id="PDLL01000169">
    <property type="protein sequence ID" value="PYY69696.1"/>
    <property type="molecule type" value="Genomic_DNA"/>
</dbReference>
<evidence type="ECO:0000256" key="8">
    <source>
        <dbReference type="ARBA" id="ARBA00066694"/>
    </source>
</evidence>
<dbReference type="Gene3D" id="1.20.140.10">
    <property type="entry name" value="Butyryl-CoA Dehydrogenase, subunit A, domain 3"/>
    <property type="match status" value="1"/>
</dbReference>
<dbReference type="InterPro" id="IPR046373">
    <property type="entry name" value="Acyl-CoA_Oxase/DH_mid-dom_sf"/>
</dbReference>
<dbReference type="FunFam" id="2.40.110.10:FF:000031">
    <property type="entry name" value="Acyl-CoA dehydrogenase, putative"/>
    <property type="match status" value="1"/>
</dbReference>
<dbReference type="SUPFAM" id="SSF56645">
    <property type="entry name" value="Acyl-CoA dehydrogenase NM domain-like"/>
    <property type="match status" value="1"/>
</dbReference>
<dbReference type="InterPro" id="IPR025878">
    <property type="entry name" value="Acyl-CoA_dh-like_C_dom"/>
</dbReference>
<evidence type="ECO:0000259" key="13">
    <source>
        <dbReference type="Pfam" id="PF02771"/>
    </source>
</evidence>
<comment type="cofactor">
    <cofactor evidence="1 10">
        <name>FAD</name>
        <dbReference type="ChEBI" id="CHEBI:57692"/>
    </cofactor>
</comment>
<comment type="function">
    <text evidence="7">Involved in the assimilation of dimethylsulphoniopropionate (DMSP), an important compound in the fixation of carbon in marine phytoplankton, by mediating the conversion of 3-(methylthio)propanoyl-CoA (MMPA-CoA) to 3-(methylthio)acryloyl-CoA (MTA-CoA).</text>
</comment>
<evidence type="ECO:0000256" key="2">
    <source>
        <dbReference type="ARBA" id="ARBA00009347"/>
    </source>
</evidence>
<dbReference type="InterPro" id="IPR006091">
    <property type="entry name" value="Acyl-CoA_Oxase/DH_mid-dom"/>
</dbReference>
<evidence type="ECO:0000256" key="6">
    <source>
        <dbReference type="ARBA" id="ARBA00051388"/>
    </source>
</evidence>
<evidence type="ECO:0000313" key="15">
    <source>
        <dbReference type="EMBL" id="PYY69696.1"/>
    </source>
</evidence>
<feature type="domain" description="Acetyl-CoA dehydrogenase-like C-terminal" evidence="14">
    <location>
        <begin position="465"/>
        <end position="590"/>
    </location>
</feature>
<dbReference type="OrthoDB" id="9764895at2"/>
<feature type="domain" description="Acyl-CoA oxidase/dehydrogenase middle" evidence="12">
    <location>
        <begin position="160"/>
        <end position="268"/>
    </location>
</feature>
<feature type="domain" description="Acyl-CoA dehydrogenase/oxidase C-terminal" evidence="11">
    <location>
        <begin position="279"/>
        <end position="451"/>
    </location>
</feature>
<comment type="similarity">
    <text evidence="2 10">Belongs to the acyl-CoA dehydrogenase family.</text>
</comment>
<dbReference type="RefSeq" id="WP_110660118.1">
    <property type="nucleotide sequence ID" value="NZ_PDLL01000169.1"/>
</dbReference>
<reference evidence="15 16" key="1">
    <citation type="journal article" date="2018" name="Appl. Microbiol. Biotechnol.">
        <title>Characterization of the caprolactam degradation pathway in Pseudomonas jessenii using mass spectrometry-based proteomics.</title>
        <authorList>
            <person name="Otzen M."/>
            <person name="Palacio C."/>
            <person name="Janssen D.B."/>
        </authorList>
    </citation>
    <scope>NUCLEOTIDE SEQUENCE [LARGE SCALE GENOMIC DNA]</scope>
    <source>
        <strain evidence="15 16">GO3</strain>
    </source>
</reference>
<dbReference type="InterPro" id="IPR013786">
    <property type="entry name" value="AcylCoA_DH/ox_N"/>
</dbReference>
<dbReference type="Pfam" id="PF00441">
    <property type="entry name" value="Acyl-CoA_dh_1"/>
    <property type="match status" value="1"/>
</dbReference>
<evidence type="ECO:0000256" key="3">
    <source>
        <dbReference type="ARBA" id="ARBA00022630"/>
    </source>
</evidence>
<dbReference type="InterPro" id="IPR009100">
    <property type="entry name" value="AcylCoA_DH/oxidase_NM_dom_sf"/>
</dbReference>
<organism evidence="15 16">
    <name type="scientific">Pseudomonas jessenii</name>
    <dbReference type="NCBI Taxonomy" id="77298"/>
    <lineage>
        <taxon>Bacteria</taxon>
        <taxon>Pseudomonadati</taxon>
        <taxon>Pseudomonadota</taxon>
        <taxon>Gammaproteobacteria</taxon>
        <taxon>Pseudomonadales</taxon>
        <taxon>Pseudomonadaceae</taxon>
        <taxon>Pseudomonas</taxon>
    </lineage>
</organism>
<dbReference type="EC" id="1.3.99.41" evidence="8"/>
<dbReference type="SUPFAM" id="SSF47203">
    <property type="entry name" value="Acyl-CoA dehydrogenase C-terminal domain-like"/>
    <property type="match status" value="1"/>
</dbReference>
<dbReference type="InterPro" id="IPR052166">
    <property type="entry name" value="Diverse_Acyl-CoA_DH"/>
</dbReference>
<feature type="domain" description="Acyl-CoA dehydrogenase/oxidase N-terminal" evidence="13">
    <location>
        <begin position="39"/>
        <end position="155"/>
    </location>
</feature>
<dbReference type="AlphaFoldDB" id="A0A2W0EP32"/>
<keyword evidence="5 10" id="KW-0560">Oxidoreductase</keyword>
<evidence type="ECO:0000256" key="4">
    <source>
        <dbReference type="ARBA" id="ARBA00022827"/>
    </source>
</evidence>
<dbReference type="InterPro" id="IPR036250">
    <property type="entry name" value="AcylCo_DH-like_C"/>
</dbReference>
<dbReference type="Pfam" id="PF02771">
    <property type="entry name" value="Acyl-CoA_dh_N"/>
    <property type="match status" value="1"/>
</dbReference>
<dbReference type="Proteomes" id="UP000247437">
    <property type="component" value="Unassembled WGS sequence"/>
</dbReference>
<keyword evidence="3 10" id="KW-0285">Flavoprotein</keyword>
<evidence type="ECO:0000313" key="16">
    <source>
        <dbReference type="Proteomes" id="UP000247437"/>
    </source>
</evidence>
<gene>
    <name evidence="15" type="ORF">CRX42_15180</name>
</gene>
<protein>
    <recommendedName>
        <fullName evidence="9">3-methylmercaptopropionyl-CoA dehydrogenase</fullName>
        <ecNumber evidence="8">1.3.99.41</ecNumber>
    </recommendedName>
</protein>
<dbReference type="Pfam" id="PF12806">
    <property type="entry name" value="Acyl-CoA_dh_C"/>
    <property type="match status" value="1"/>
</dbReference>
<evidence type="ECO:0000259" key="12">
    <source>
        <dbReference type="Pfam" id="PF02770"/>
    </source>
</evidence>
<comment type="caution">
    <text evidence="15">The sequence shown here is derived from an EMBL/GenBank/DDBJ whole genome shotgun (WGS) entry which is preliminary data.</text>
</comment>
<dbReference type="GO" id="GO:0050660">
    <property type="term" value="F:flavin adenine dinucleotide binding"/>
    <property type="evidence" value="ECO:0007669"/>
    <property type="project" value="InterPro"/>
</dbReference>
<evidence type="ECO:0000256" key="7">
    <source>
        <dbReference type="ARBA" id="ARBA00058683"/>
    </source>
</evidence>
<evidence type="ECO:0000256" key="5">
    <source>
        <dbReference type="ARBA" id="ARBA00023002"/>
    </source>
</evidence>
<comment type="catalytic activity">
    <reaction evidence="6">
        <text>3-(methylsulfanyl)propanoyl-CoA + oxidized [electron-transfer flavoprotein] + H(+) = 3-(methylsulfanyl)acryloyl-CoA + reduced [electron-transfer flavoprotein]</text>
        <dbReference type="Rhea" id="RHEA:52612"/>
        <dbReference type="Rhea" id="RHEA-COMP:10685"/>
        <dbReference type="Rhea" id="RHEA-COMP:10686"/>
        <dbReference type="ChEBI" id="CHEBI:15378"/>
        <dbReference type="ChEBI" id="CHEBI:57692"/>
        <dbReference type="ChEBI" id="CHEBI:58307"/>
        <dbReference type="ChEBI" id="CHEBI:82815"/>
        <dbReference type="ChEBI" id="CHEBI:84994"/>
        <dbReference type="EC" id="1.3.99.41"/>
    </reaction>
    <physiologicalReaction direction="left-to-right" evidence="6">
        <dbReference type="Rhea" id="RHEA:52613"/>
    </physiologicalReaction>
</comment>
<dbReference type="Gene3D" id="1.10.540.10">
    <property type="entry name" value="Acyl-CoA dehydrogenase/oxidase, N-terminal domain"/>
    <property type="match status" value="1"/>
</dbReference>
<keyword evidence="4 10" id="KW-0274">FAD</keyword>
<evidence type="ECO:0000256" key="1">
    <source>
        <dbReference type="ARBA" id="ARBA00001974"/>
    </source>
</evidence>
<dbReference type="InterPro" id="IPR009075">
    <property type="entry name" value="AcylCo_DH/oxidase_C"/>
</dbReference>
<name>A0A2W0EP32_PSEJE</name>
<dbReference type="Gene3D" id="2.40.110.10">
    <property type="entry name" value="Butyryl-CoA Dehydrogenase, subunit A, domain 2"/>
    <property type="match status" value="1"/>
</dbReference>
<evidence type="ECO:0000259" key="11">
    <source>
        <dbReference type="Pfam" id="PF00441"/>
    </source>
</evidence>
<sequence length="596" mass="64445">MNYQAPLRDMRFVLHEVFDASGHCERLNNGLDRETIDGVLEEAARFAAEVVAPLNRNSDEQGCELNDGHVTTPQGFADAYRQYVDNGWASMTGPLEFAGQGFPQLISASFHEMLMSASLSFRIYSGLTEGAVLALHRHGSEALKQAYLGKMVSGEWSGTMCLTEPQAGTDLALLRTRAQPQADGSHEVTGSKIFISGGEQDLTANIVHLVLARLPDAPAGVKGISLFLVPKFIAAADGTPGPRNSLSCGALEHKMGIKGASTCVMNFDGAQGWLIGEANQGLACMFTMMNDARFQVGLQGLGIAEAAFQGGLAYARERLQSRAISGPVAPDKNADPIIVHPDVRRMLLTQKTLSEGCRLLATYTALQLDLEHGDPQPEGRQQAGRRAALLIPIVKAFFTDVGQEVASLGVQLHGGHGYIREWGMEQLMRDSRITQLYEGTNGIQALDLLRRKVLGDGATELGALIDELAAHVDAAGSQAGLRKMAEAMQQRLVEWRELGAEVVEACQRDVQEIGAMSVDFLAYSAYVLVGGLWMQAAVRAQAVLDAGTDEPAFYRAKLQAADFYWRRVLPRASGHRESLRGGAHCLMAMDEADFAF</sequence>
<accession>A0A2W0EP32</accession>
<dbReference type="InterPro" id="IPR037069">
    <property type="entry name" value="AcylCoA_DH/ox_N_sf"/>
</dbReference>